<protein>
    <recommendedName>
        <fullName evidence="3">Fibronectin type-III domain-containing protein</fullName>
    </recommendedName>
</protein>
<dbReference type="SMART" id="SM00060">
    <property type="entry name" value="FN3"/>
    <property type="match status" value="7"/>
</dbReference>
<accession>A0A1V9ZL88</accession>
<feature type="domain" description="Fibronectin type-III" evidence="3">
    <location>
        <begin position="158"/>
        <end position="252"/>
    </location>
</feature>
<keyword evidence="1" id="KW-0677">Repeat</keyword>
<reference evidence="4 5" key="1">
    <citation type="journal article" date="2014" name="Genome Biol. Evol.">
        <title>The secreted proteins of Achlya hypogyna and Thraustotheca clavata identify the ancestral oomycete secretome and reveal gene acquisitions by horizontal gene transfer.</title>
        <authorList>
            <person name="Misner I."/>
            <person name="Blouin N."/>
            <person name="Leonard G."/>
            <person name="Richards T.A."/>
            <person name="Lane C.E."/>
        </authorList>
    </citation>
    <scope>NUCLEOTIDE SEQUENCE [LARGE SCALE GENOMIC DNA]</scope>
    <source>
        <strain evidence="4 5">ATCC 48635</strain>
    </source>
</reference>
<feature type="domain" description="Fibronectin type-III" evidence="3">
    <location>
        <begin position="761"/>
        <end position="876"/>
    </location>
</feature>
<sequence length="1805" mass="190243">MQLLGLVALAWLAMVNVVAKTTMMSTSPPSMVNHDPHLLVPRREELVTGRVSVLNGTAGALSLAYYLTAPADLHYAVVRTGRNALSAEEIKIAATGNATAMDVIVAATIVSKTAQRLQWPVKDLTPNTTYDVYFVAEVSHSNGVFGTIVSVNGTTTHPEAPRVLVLDSWAQHGSTTMAALDLNLTFRGLVHYVVVPVEASQNLSALDIWHNVTGATQTAKVPSANHTLLNITGLAPFTTYDIWLVSEVAGSGGVLGAVGYVENAFTTFAAAPKLAQFLCAPVDASTTSIGLQFRLDFPLQTLESFNIKESHRPLRYHVHYVATTETDVAAFVDASAIKGATNVTGTRQAGRFSLSLPGDAADTALVMTATATKIDFAATIAQLPVGASHLVAIVVETVDSGGVFSNALAVGSCATHATAPRVLSVSAEARNKTTDVLMAKVTIERPGDVHFVYGAPSAFRLVPLAQHGSLIPYVREYNASFTHAVVRNGGRIDGNGTRVEHEDQSRGEELTVFFALENLNATTPYGLLVFAETTGSGGVLSPPHTNVEARTNGPAGDVVYTTVAPVLGSTSELRVHASLTQAQDKLVVCYSVGDDVGDTLCQDHAPPVVTIGNLSANALVSITLFAETPRGVESARTKLPPLRTHDDAPLITESALNHRPGHAMVLDATVRLSRPGFVHYAVIPTADVDMWNTPAQTALLASKQRVVVPSQRPRLPLELADLSPNTSYTLLLLPEAAYETNRTGVYGAVKMHNLTTYALAPSILQSTVVPLNATVDAIVVTANLSSPGRVHYMVSDVDFADPAVLRAAEIVPPFVRRGSFDVTDAVLEARNTTVGGVNVTSWHPLEIYNHNVTLGSLASGTLYHVYLATETFESFGVFGTALPPPHVVTTHAPAPVVEALTVRATPDSASAIDVAIVVSRFGDLHYILVHRGPYVVQDVRNASELSSNETTPVSALETVALTPTDVKAASVDRLGEGVVENGTISFSREDWTKHTGTTTKSFKALRPGSTYELCIVAETDASEGVFDAVTCAVVKTHADFTNVSAAFDTLAAAPVAATTDSVALTWDMACLGDCHRTPYFVLVSEALGGRPEFTSNGFGRDTRFDTIAPGQYGVVAAGQMALRGRETNATDAHPDAVVATFEATVTELGPHERYFAFFAAETDGSAGVFSRVNANANASASTVSVTTHAAPPRLRSYRARPTYGNTTAIDVVVDIACTTCTNATLHTVVTLRDCSRANPRCVLLTGAHDVPLPSHEAKDFVVLLESALLLAPNTSYDVYIATETAGSGGVVSSWRKAQVTTHPLAPRVVAAEARPKAASTTEIALSFTLSAPGVVHFMLSDDREHVEVASVYNISAKKPPGSNDDWHKYGYERVKWRRSVPATGSHVEVMQQLVQNTSYSVHLVVEASGDAGIYGPIHVVRNVSTFAHAPLLLTHEAAPTPASTNRLRLQYTLNAVGLVHVLVTMAAKWQPTAPAPVFGNVLGLDQTVVAQLSLTGDAAAVDLAVPLANQSYSILLVTETLDSHGVYGAVARLDGIRSSDVAPVVERVNVSATDARNDALTVTVALGTVGVVHYSPALPQQPPSLDRVRQHVIDNVSALEGTFVIDGLNQGTVYDVYLQTETLGSQGVLGPLLKIDGTVATHGPPPPILEEVDCSLAPLACDALGREPCWAVPHTCGACLEGFVGDDGAANTPCTRFSPESKPRKAKKSIGIKISGVKAHVEPKPEPADVCPEHAHASVANPSACDCDDGYVLDGGVCVPLCPPHSFLSAPGRCQCDPGFVLDAGGAACVLDGAFSGGVVGVTSA</sequence>
<keyword evidence="5" id="KW-1185">Reference proteome</keyword>
<gene>
    <name evidence="4" type="ORF">ACHHYP_08387</name>
</gene>
<dbReference type="InterPro" id="IPR036116">
    <property type="entry name" value="FN3_sf"/>
</dbReference>
<evidence type="ECO:0000256" key="1">
    <source>
        <dbReference type="ARBA" id="ARBA00022737"/>
    </source>
</evidence>
<dbReference type="PANTHER" id="PTHR46708:SF2">
    <property type="entry name" value="FIBRONECTIN TYPE-III DOMAIN-CONTAINING PROTEIN"/>
    <property type="match status" value="1"/>
</dbReference>
<dbReference type="OrthoDB" id="125194at2759"/>
<dbReference type="InterPro" id="IPR009030">
    <property type="entry name" value="Growth_fac_rcpt_cys_sf"/>
</dbReference>
<evidence type="ECO:0000313" key="5">
    <source>
        <dbReference type="Proteomes" id="UP000243579"/>
    </source>
</evidence>
<feature type="domain" description="Fibronectin type-III" evidence="3">
    <location>
        <begin position="1043"/>
        <end position="1167"/>
    </location>
</feature>
<dbReference type="SUPFAM" id="SSF57184">
    <property type="entry name" value="Growth factor receptor domain"/>
    <property type="match status" value="1"/>
</dbReference>
<evidence type="ECO:0000313" key="4">
    <source>
        <dbReference type="EMBL" id="OQR98560.1"/>
    </source>
</evidence>
<feature type="domain" description="Fibronectin type-III" evidence="3">
    <location>
        <begin position="417"/>
        <end position="537"/>
    </location>
</feature>
<dbReference type="InterPro" id="IPR050991">
    <property type="entry name" value="ECM_Regulatory_Proteins"/>
</dbReference>
<comment type="caution">
    <text evidence="4">The sequence shown here is derived from an EMBL/GenBank/DDBJ whole genome shotgun (WGS) entry which is preliminary data.</text>
</comment>
<keyword evidence="2" id="KW-0732">Signal</keyword>
<organism evidence="4 5">
    <name type="scientific">Achlya hypogyna</name>
    <name type="common">Oomycete</name>
    <name type="synonym">Protoachlya hypogyna</name>
    <dbReference type="NCBI Taxonomy" id="1202772"/>
    <lineage>
        <taxon>Eukaryota</taxon>
        <taxon>Sar</taxon>
        <taxon>Stramenopiles</taxon>
        <taxon>Oomycota</taxon>
        <taxon>Saprolegniomycetes</taxon>
        <taxon>Saprolegniales</taxon>
        <taxon>Achlyaceae</taxon>
        <taxon>Achlya</taxon>
    </lineage>
</organism>
<evidence type="ECO:0000259" key="3">
    <source>
        <dbReference type="SMART" id="SM00060"/>
    </source>
</evidence>
<feature type="signal peptide" evidence="2">
    <location>
        <begin position="1"/>
        <end position="19"/>
    </location>
</feature>
<feature type="domain" description="Fibronectin type-III" evidence="3">
    <location>
        <begin position="1306"/>
        <end position="1414"/>
    </location>
</feature>
<dbReference type="InterPro" id="IPR003961">
    <property type="entry name" value="FN3_dom"/>
</dbReference>
<dbReference type="EMBL" id="JNBR01000082">
    <property type="protein sequence ID" value="OQR98560.1"/>
    <property type="molecule type" value="Genomic_DNA"/>
</dbReference>
<feature type="domain" description="Fibronectin type-III" evidence="3">
    <location>
        <begin position="893"/>
        <end position="1024"/>
    </location>
</feature>
<name>A0A1V9ZL88_ACHHY</name>
<dbReference type="SUPFAM" id="SSF49265">
    <property type="entry name" value="Fibronectin type III"/>
    <property type="match status" value="1"/>
</dbReference>
<feature type="chain" id="PRO_5013139533" description="Fibronectin type-III domain-containing protein" evidence="2">
    <location>
        <begin position="20"/>
        <end position="1805"/>
    </location>
</feature>
<proteinExistence type="predicted"/>
<dbReference type="PANTHER" id="PTHR46708">
    <property type="entry name" value="TENASCIN"/>
    <property type="match status" value="1"/>
</dbReference>
<feature type="domain" description="Fibronectin type-III" evidence="3">
    <location>
        <begin position="1543"/>
        <end position="1627"/>
    </location>
</feature>
<dbReference type="CDD" id="cd19941">
    <property type="entry name" value="TIL"/>
    <property type="match status" value="1"/>
</dbReference>
<evidence type="ECO:0000256" key="2">
    <source>
        <dbReference type="SAM" id="SignalP"/>
    </source>
</evidence>
<dbReference type="Proteomes" id="UP000243579">
    <property type="component" value="Unassembled WGS sequence"/>
</dbReference>